<gene>
    <name evidence="1" type="ORF">C5Y98_23525</name>
</gene>
<evidence type="ECO:0008006" key="3">
    <source>
        <dbReference type="Google" id="ProtNLM"/>
    </source>
</evidence>
<dbReference type="Proteomes" id="UP000239388">
    <property type="component" value="Unassembled WGS sequence"/>
</dbReference>
<accession>A0A2S8F9Y5</accession>
<dbReference type="AlphaFoldDB" id="A0A2S8F9Y5"/>
<comment type="caution">
    <text evidence="1">The sequence shown here is derived from an EMBL/GenBank/DDBJ whole genome shotgun (WGS) entry which is preliminary data.</text>
</comment>
<reference evidence="1 2" key="1">
    <citation type="submission" date="2018-02" db="EMBL/GenBank/DDBJ databases">
        <title>Comparative genomes isolates from brazilian mangrove.</title>
        <authorList>
            <person name="Araujo J.E."/>
            <person name="Taketani R.G."/>
            <person name="Silva M.C.P."/>
            <person name="Loureco M.V."/>
            <person name="Andreote F.D."/>
        </authorList>
    </citation>
    <scope>NUCLEOTIDE SEQUENCE [LARGE SCALE GENOMIC DNA]</scope>
    <source>
        <strain evidence="1 2">NAP PRIS-MGV</strain>
    </source>
</reference>
<sequence length="257" mass="27006">MLGSVNMAEAAYVVASDNFDDPSYGFDGWDYQHAGTPDTGAMSVNQNGTMYATNDLSAGPITTDLYFSFTMTVGADTVLDPNMLVQFYFDSDPTNDPGSTMPWTFAPSVGLKSDQGGAGTSDFQARFAYSDQQYSSAEQATVGGTVGIIAKLSKSGGSAYDTLDLWVTDGTDTMPDFSSLGTPDATSFSAASTLESVATIGVFSVNLSGDDNFLLDNVVLATVPEPMTMALWGMGGIAGLAYSARRRKLANRNSETA</sequence>
<evidence type="ECO:0000313" key="1">
    <source>
        <dbReference type="EMBL" id="PQO28754.1"/>
    </source>
</evidence>
<protein>
    <recommendedName>
        <fullName evidence="3">PEP-CTERM protein-sorting domain-containing protein</fullName>
    </recommendedName>
</protein>
<dbReference type="EMBL" id="PUIB01000024">
    <property type="protein sequence ID" value="PQO28754.1"/>
    <property type="molecule type" value="Genomic_DNA"/>
</dbReference>
<proteinExistence type="predicted"/>
<organism evidence="1 2">
    <name type="scientific">Blastopirellula marina</name>
    <dbReference type="NCBI Taxonomy" id="124"/>
    <lineage>
        <taxon>Bacteria</taxon>
        <taxon>Pseudomonadati</taxon>
        <taxon>Planctomycetota</taxon>
        <taxon>Planctomycetia</taxon>
        <taxon>Pirellulales</taxon>
        <taxon>Pirellulaceae</taxon>
        <taxon>Blastopirellula</taxon>
    </lineage>
</organism>
<name>A0A2S8F9Y5_9BACT</name>
<evidence type="ECO:0000313" key="2">
    <source>
        <dbReference type="Proteomes" id="UP000239388"/>
    </source>
</evidence>